<gene>
    <name evidence="1" type="ORF">RVR_9579</name>
</gene>
<reference evidence="1 2" key="2">
    <citation type="journal article" date="2011" name="J. Antibiot.">
        <title>Furaquinocins I and J: novel polyketide isoprenoid hybrid compounds from Streptomyces reveromyceticus SN-593.</title>
        <authorList>
            <person name="Panthee S."/>
            <person name="Takahashi S."/>
            <person name="Takagi H."/>
            <person name="Nogawa T."/>
            <person name="Oowada E."/>
            <person name="Uramoto M."/>
            <person name="Osada H."/>
        </authorList>
    </citation>
    <scope>NUCLEOTIDE SEQUENCE [LARGE SCALE GENOMIC DNA]</scope>
    <source>
        <strain evidence="1 2">SN-593</strain>
    </source>
</reference>
<dbReference type="KEGG" id="arev:RVR_9579"/>
<organism evidence="1 2">
    <name type="scientific">Actinacidiphila reveromycinica</name>
    <dbReference type="NCBI Taxonomy" id="659352"/>
    <lineage>
        <taxon>Bacteria</taxon>
        <taxon>Bacillati</taxon>
        <taxon>Actinomycetota</taxon>
        <taxon>Actinomycetes</taxon>
        <taxon>Kitasatosporales</taxon>
        <taxon>Streptomycetaceae</taxon>
        <taxon>Actinacidiphila</taxon>
    </lineage>
</organism>
<dbReference type="AlphaFoldDB" id="A0A7U3UZZ3"/>
<reference evidence="1 2" key="3">
    <citation type="journal article" date="2011" name="Nat. Chem. Biol.">
        <title>Reveromycin A biosynthesis uses RevG and RevJ for stereospecific spiroacetal formation.</title>
        <authorList>
            <person name="Takahashi S."/>
            <person name="Toyoda A."/>
            <person name="Sekiyama Y."/>
            <person name="Takagi H."/>
            <person name="Nogawa T."/>
            <person name="Uramoto M."/>
            <person name="Suzuki R."/>
            <person name="Koshino H."/>
            <person name="Kumano T."/>
            <person name="Panthee S."/>
            <person name="Dairi T."/>
            <person name="Ishikawa J."/>
            <person name="Ikeda H."/>
            <person name="Sakaki Y."/>
            <person name="Osada H."/>
        </authorList>
    </citation>
    <scope>NUCLEOTIDE SEQUENCE [LARGE SCALE GENOMIC DNA]</scope>
    <source>
        <strain evidence="1 2">SN-593</strain>
    </source>
</reference>
<name>A0A7U3UZZ3_9ACTN</name>
<dbReference type="EMBL" id="AP018365">
    <property type="protein sequence ID" value="BBB01937.1"/>
    <property type="molecule type" value="Genomic_DNA"/>
</dbReference>
<dbReference type="Proteomes" id="UP000595703">
    <property type="component" value="Chromosome"/>
</dbReference>
<protein>
    <submittedName>
        <fullName evidence="1">Uncharacterized protein</fullName>
    </submittedName>
</protein>
<proteinExistence type="predicted"/>
<reference evidence="1 2" key="4">
    <citation type="journal article" date="2020" name="Sci. Rep.">
        <title>beta-carboline chemical signals induce reveromycin production through a LuxR family regulator in Streptomyces sp. SN-593.</title>
        <authorList>
            <person name="Panthee S."/>
            <person name="Kito N."/>
            <person name="Hayashi T."/>
            <person name="Shimizu T."/>
            <person name="Ishikawa J."/>
            <person name="Hamamoto H."/>
            <person name="Osada H."/>
            <person name="Takahashi S."/>
        </authorList>
    </citation>
    <scope>NUCLEOTIDE SEQUENCE [LARGE SCALE GENOMIC DNA]</scope>
    <source>
        <strain evidence="1 2">SN-593</strain>
    </source>
</reference>
<sequence>MNAASFLQAGARVVALGSALSDPAQLDRVAAHVRRPQER</sequence>
<reference evidence="1 2" key="1">
    <citation type="journal article" date="2010" name="J. Bacteriol.">
        <title>Biochemical characterization of a novel indole prenyltransferase from Streptomyces sp. SN-593.</title>
        <authorList>
            <person name="Takahashi S."/>
            <person name="Takagi H."/>
            <person name="Toyoda A."/>
            <person name="Uramoto M."/>
            <person name="Nogawa T."/>
            <person name="Ueki M."/>
            <person name="Sakaki Y."/>
            <person name="Osada H."/>
        </authorList>
    </citation>
    <scope>NUCLEOTIDE SEQUENCE [LARGE SCALE GENOMIC DNA]</scope>
    <source>
        <strain evidence="1 2">SN-593</strain>
    </source>
</reference>
<evidence type="ECO:0000313" key="2">
    <source>
        <dbReference type="Proteomes" id="UP000595703"/>
    </source>
</evidence>
<keyword evidence="2" id="KW-1185">Reference proteome</keyword>
<evidence type="ECO:0000313" key="1">
    <source>
        <dbReference type="EMBL" id="BBB01937.1"/>
    </source>
</evidence>
<accession>A0A7U3UZZ3</accession>